<gene>
    <name evidence="5" type="ORF">H7I77_26800</name>
    <name evidence="4" type="ORF">RMCN_1744</name>
</gene>
<dbReference type="EMBL" id="JACKTI010000073">
    <property type="protein sequence ID" value="MCV7026911.1"/>
    <property type="molecule type" value="Genomic_DNA"/>
</dbReference>
<keyword evidence="4" id="KW-0418">Kinase</keyword>
<feature type="region of interest" description="Disordered" evidence="1">
    <location>
        <begin position="158"/>
        <end position="207"/>
    </location>
</feature>
<feature type="transmembrane region" description="Helical" evidence="2">
    <location>
        <begin position="134"/>
        <end position="154"/>
    </location>
</feature>
<reference evidence="4 6" key="1">
    <citation type="journal article" date="2016" name="Genome Announc.">
        <title>Draft Genome Sequences of Five Rapidly Growing Mycobacterium Species, M. thermoresistibile, M. fortuitum subsp. acetamidolyticum, M. canariasense, M. brisbanense, and M. novocastrense.</title>
        <authorList>
            <person name="Katahira K."/>
            <person name="Ogura Y."/>
            <person name="Gotoh Y."/>
            <person name="Hayashi T."/>
        </authorList>
    </citation>
    <scope>NUCLEOTIDE SEQUENCE [LARGE SCALE GENOMIC DNA]</scope>
    <source>
        <strain evidence="4 6">JCM18114</strain>
    </source>
</reference>
<keyword evidence="2" id="KW-0812">Transmembrane</keyword>
<protein>
    <submittedName>
        <fullName evidence="5">Sensor domain-containing protein</fullName>
    </submittedName>
    <submittedName>
        <fullName evidence="4">Serine/threonine protein kinase</fullName>
    </submittedName>
</protein>
<dbReference type="EMBL" id="BCTA01000026">
    <property type="protein sequence ID" value="GAT08611.1"/>
    <property type="molecule type" value="Genomic_DNA"/>
</dbReference>
<dbReference type="AlphaFoldDB" id="A0AAW5STX2"/>
<dbReference type="InterPro" id="IPR038232">
    <property type="entry name" value="PknH-like_Extracell_sf"/>
</dbReference>
<sequence>MNANDPDSGPRGEETTDWPIGQNPPAQTPPEEEATRPTPARPRGFHEETTLDAAQFLRSQQRPPSSAPPSGPPPVSSGPAGPTPWAAPPHQPGPGGYAAPYQQPVPGPAAFQRPPAINPVVKPTLAERVSKHRWWVIGGAAALVVVLVIVLVAVSGGNDSSSDDGPPTSPAQVPAGPTTTVPATPTAAPPQPPAAPPPPPPGPVLAVEALPGLLLPPEQVSQRMNAPGMAAGPVVHRLLPGAATPERCTGAWGPAYEVTYRGSGFTGVAVQGINADPTHKVVQAVVSFPDTTSAKEFYIAQGVAWNVCKSEHIRYEYGGVTEADIGVPAFTGDILSVMIIPTTSKTAGQQCERDMTVRGNVVVDVRACSPTVGSAGLSIARAIADKIAPAP</sequence>
<dbReference type="Proteomes" id="UP000069773">
    <property type="component" value="Unassembled WGS sequence"/>
</dbReference>
<evidence type="ECO:0000259" key="3">
    <source>
        <dbReference type="Pfam" id="PF14032"/>
    </source>
</evidence>
<proteinExistence type="predicted"/>
<keyword evidence="2" id="KW-1133">Transmembrane helix</keyword>
<dbReference type="Proteomes" id="UP001207528">
    <property type="component" value="Unassembled WGS sequence"/>
</dbReference>
<dbReference type="GO" id="GO:0004674">
    <property type="term" value="F:protein serine/threonine kinase activity"/>
    <property type="evidence" value="ECO:0007669"/>
    <property type="project" value="UniProtKB-KW"/>
</dbReference>
<organism evidence="5 7">
    <name type="scientific">Mycolicibacterium novocastrense</name>
    <name type="common">Mycobacterium novocastrense</name>
    <dbReference type="NCBI Taxonomy" id="59813"/>
    <lineage>
        <taxon>Bacteria</taxon>
        <taxon>Bacillati</taxon>
        <taxon>Actinomycetota</taxon>
        <taxon>Actinomycetes</taxon>
        <taxon>Mycobacteriales</taxon>
        <taxon>Mycobacteriaceae</taxon>
        <taxon>Mycolicibacterium</taxon>
    </lineage>
</organism>
<dbReference type="RefSeq" id="WP_084377286.1">
    <property type="nucleotide sequence ID" value="NZ_BCTA01000026.1"/>
</dbReference>
<dbReference type="Gene3D" id="3.40.1000.70">
    <property type="entry name" value="PknH-like extracellular domain"/>
    <property type="match status" value="1"/>
</dbReference>
<keyword evidence="6" id="KW-1185">Reference proteome</keyword>
<keyword evidence="4" id="KW-0723">Serine/threonine-protein kinase</keyword>
<feature type="region of interest" description="Disordered" evidence="1">
    <location>
        <begin position="1"/>
        <end position="112"/>
    </location>
</feature>
<dbReference type="InterPro" id="IPR026954">
    <property type="entry name" value="PknH-like_Extracell"/>
</dbReference>
<accession>A0AAW5STX2</accession>
<feature type="compositionally biased region" description="Low complexity" evidence="1">
    <location>
        <begin position="158"/>
        <end position="186"/>
    </location>
</feature>
<evidence type="ECO:0000256" key="2">
    <source>
        <dbReference type="SAM" id="Phobius"/>
    </source>
</evidence>
<feature type="compositionally biased region" description="Pro residues" evidence="1">
    <location>
        <begin position="187"/>
        <end position="203"/>
    </location>
</feature>
<evidence type="ECO:0000313" key="5">
    <source>
        <dbReference type="EMBL" id="MCV7026911.1"/>
    </source>
</evidence>
<keyword evidence="4" id="KW-0808">Transferase</keyword>
<name>A0AAW5STX2_MYCNV</name>
<reference evidence="5" key="2">
    <citation type="submission" date="2020-07" db="EMBL/GenBank/DDBJ databases">
        <authorList>
            <person name="Pettersson B.M.F."/>
            <person name="Behra P.R.K."/>
            <person name="Ramesh M."/>
            <person name="Das S."/>
            <person name="Dasgupta S."/>
            <person name="Kirsebom L.A."/>
        </authorList>
    </citation>
    <scope>NUCLEOTIDE SEQUENCE</scope>
    <source>
        <strain evidence="5">DSM 44203</strain>
    </source>
</reference>
<dbReference type="Pfam" id="PF14032">
    <property type="entry name" value="PknH_C"/>
    <property type="match status" value="1"/>
</dbReference>
<evidence type="ECO:0000313" key="7">
    <source>
        <dbReference type="Proteomes" id="UP001207528"/>
    </source>
</evidence>
<evidence type="ECO:0000313" key="4">
    <source>
        <dbReference type="EMBL" id="GAT08611.1"/>
    </source>
</evidence>
<feature type="domain" description="PknH-like extracellular" evidence="3">
    <location>
        <begin position="206"/>
        <end position="386"/>
    </location>
</feature>
<evidence type="ECO:0000313" key="6">
    <source>
        <dbReference type="Proteomes" id="UP000069773"/>
    </source>
</evidence>
<keyword evidence="2" id="KW-0472">Membrane</keyword>
<evidence type="ECO:0000256" key="1">
    <source>
        <dbReference type="SAM" id="MobiDB-lite"/>
    </source>
</evidence>
<reference evidence="5" key="3">
    <citation type="journal article" date="2022" name="BMC Genomics">
        <title>Comparative genome analysis of mycobacteria focusing on tRNA and non-coding RNA.</title>
        <authorList>
            <person name="Behra P.R.K."/>
            <person name="Pettersson B.M.F."/>
            <person name="Ramesh M."/>
            <person name="Das S."/>
            <person name="Dasgupta S."/>
            <person name="Kirsebom L.A."/>
        </authorList>
    </citation>
    <scope>NUCLEOTIDE SEQUENCE</scope>
    <source>
        <strain evidence="5">DSM 44203</strain>
    </source>
</reference>
<comment type="caution">
    <text evidence="5">The sequence shown here is derived from an EMBL/GenBank/DDBJ whole genome shotgun (WGS) entry which is preliminary data.</text>
</comment>
<feature type="compositionally biased region" description="Pro residues" evidence="1">
    <location>
        <begin position="65"/>
        <end position="92"/>
    </location>
</feature>